<sequence length="399" mass="44212">MAVLDRRSFVISERTLVPGHFNALLASPTKIDKAWDHTAAVSQTLQEHSTPASHLTEIITRDPNKDLDNNVAHSGRKRTLRSIRTLDLSKLSRHDYLDFSGIGPSCAYVVVPPGARIPDAAVKTSPFTYIRLFPRGWRSHTFPTNAKGFLYYYKPPHSPPMAGQIRFRCMQSDSPQDFASGYDLCGDNGLPWSVPLVLCGHTACYAPILDVALRDGLISHKLVDLMQKTPTPRKLPVADRLVYTLGQPFALRLGAAVGPRISFLGKDRFIADVLTTISGSPSKRLPLYQGTVISCFELSKLPEHVGRRVVVIRIIRLVDSDPIRPNLKTRLHERPESDKLTPRVGGLLMGLRHSKVKPIAFDLDSVTKWGVQPISQGLELLLENEKLYGSEGGSSESRT</sequence>
<dbReference type="AlphaFoldDB" id="A0A4Q9MB76"/>
<gene>
    <name evidence="1" type="ORF">BD311DRAFT_674870</name>
</gene>
<dbReference type="EMBL" id="ML143519">
    <property type="protein sequence ID" value="TBU22996.1"/>
    <property type="molecule type" value="Genomic_DNA"/>
</dbReference>
<protein>
    <submittedName>
        <fullName evidence="1">Uncharacterized protein</fullName>
    </submittedName>
</protein>
<organism evidence="1">
    <name type="scientific">Dichomitus squalens</name>
    <dbReference type="NCBI Taxonomy" id="114155"/>
    <lineage>
        <taxon>Eukaryota</taxon>
        <taxon>Fungi</taxon>
        <taxon>Dikarya</taxon>
        <taxon>Basidiomycota</taxon>
        <taxon>Agaricomycotina</taxon>
        <taxon>Agaricomycetes</taxon>
        <taxon>Polyporales</taxon>
        <taxon>Polyporaceae</taxon>
        <taxon>Dichomitus</taxon>
    </lineage>
</organism>
<dbReference type="OrthoDB" id="2758168at2759"/>
<evidence type="ECO:0000313" key="1">
    <source>
        <dbReference type="EMBL" id="TBU22996.1"/>
    </source>
</evidence>
<proteinExistence type="predicted"/>
<name>A0A4Q9MB76_9APHY</name>
<accession>A0A4Q9MB76</accession>
<reference evidence="1" key="1">
    <citation type="submission" date="2019-01" db="EMBL/GenBank/DDBJ databases">
        <title>Draft genome sequences of three monokaryotic isolates of the white-rot basidiomycete fungus Dichomitus squalens.</title>
        <authorList>
            <consortium name="DOE Joint Genome Institute"/>
            <person name="Lopez S.C."/>
            <person name="Andreopoulos B."/>
            <person name="Pangilinan J."/>
            <person name="Lipzen A."/>
            <person name="Riley R."/>
            <person name="Ahrendt S."/>
            <person name="Ng V."/>
            <person name="Barry K."/>
            <person name="Daum C."/>
            <person name="Grigoriev I.V."/>
            <person name="Hilden K.S."/>
            <person name="Makela M.R."/>
            <person name="de Vries R.P."/>
        </authorList>
    </citation>
    <scope>NUCLEOTIDE SEQUENCE [LARGE SCALE GENOMIC DNA]</scope>
    <source>
        <strain evidence="1">OM18370.1</strain>
    </source>
</reference>
<dbReference type="Proteomes" id="UP000292957">
    <property type="component" value="Unassembled WGS sequence"/>
</dbReference>